<dbReference type="InterPro" id="IPR000198">
    <property type="entry name" value="RhoGAP_dom"/>
</dbReference>
<feature type="compositionally biased region" description="Low complexity" evidence="2">
    <location>
        <begin position="1255"/>
        <end position="1270"/>
    </location>
</feature>
<feature type="compositionally biased region" description="Low complexity" evidence="2">
    <location>
        <begin position="644"/>
        <end position="659"/>
    </location>
</feature>
<feature type="compositionally biased region" description="Low complexity" evidence="2">
    <location>
        <begin position="128"/>
        <end position="154"/>
    </location>
</feature>
<sequence>MVDEASNQSFRQVLAERNALKAQNEQLWKIIEKQRLIIQQLQKVSSKRNSQRHSKTAASIEAEAANTSQNDGDGPAASSRAPPTVSLQEVALRGAMGSPRKSLTPSPGETLAGLRTRSPSGPRGMPGSASATPEATSAASSPLAAAPATLRPTSVATSISPATSPPRKPTRKHPPIPRTERKGSNPPLPTFDEAAAIKEPVNQTAPTSQAERPMEPEDNQSFVVNLFEGVGTKFTDAETRAPRGVPSPSVVDDSGRDSFNLPSIFNPISRPTSAMPGAFTSTQPRYSSYSTDDLPSPSFSSTRFPTLEPPAPYAGQFAGRRKSNSFSEHRKYGALPPGLDVRALPSAGPSTAPAAETPAEEEEEEEDEESDTEVYQWNDVKRASRISPTGGQWSPYESRFIPVQPSPQLHARFGSSLKSGRTGKGPGRKSSKGRSVRDPPPPVAVAPLNDRITFDRASPTNPEPSSSHSTATTFEHSILSPRSHYPADGSQSALLGGSLDASSGAQPMSPIQGRSSVIHSELLATHSPATLSPVSSTHSECGPPQDETASSAAPSLASSAPVLPSPNSADPSVSSPVAAAHVATNDSRPSPAGSRQMRSRQGQPQRASYRLSLATGSQFNGESFFSTGDYLDEFYDSEDQAVEGSASSASHRSPGSSAPTSPLLALVSGEPANRSGADTLNNSTSSDLHRLRNGPVIEADSMDQVANSAYDSDGGAAAAVAAATSFGSVSSDEDRLQRALELNDPRERPPSELDVQGASGLSQPGHVDALSSTAPEAASTHVSPNYYSRPPARESVSNHYYDYRQPVPPRAAPMPPAPQAYHRPVSASQPAPEPTYTYPPQGYPAAQEEEQPYPYPPQFSQLEQEDGRAYPYQLSSPTPEQAPYQDSYPYTTGPSNLSPQPLSHPADLGPTHDVRAGPLQPPPSHRPSGPYEDDHLSLRRPSDVTTMDRASLDYTDHPGGPYPPLSQYLEEPGAEYPPLLSLQGVFVRVTGSVVKPNGKGKENLYFHLTIRRYNGDPAILSGMGSGPFSSSMANLANGPTLSEEESVILWTVQKLYTDFLALDAQMKQIQKRSRRSADKPARLPDKTLFNSLVPAKADLRTVALDHYLKTAVSLSLFEPEYLCEFLSTDLLENRPRAKPQGFKAGYLTKRGKNFGGWKRRFYYVSPDRPYLDYGDIMGGPRVGEICLLGSQIARQKTDVAKAGEFKYRHAFMVVERKRRSKDVVHHVFCAETDAEREEWIAALCFHAKAPPPSGSASAVSLVGSRSNAELPLPPPPAPSSGAPLPRPPPVLPAQALQRNYSDPNLGTSAAQLHATPAGASPGGARPSPSSSLRHPLGYQAAPHLAAEAGPGPLPRSLRSGSVDSHSSRAGSPHPGSAGLSPLSQYPAMSFPLPPTHGLSAAARPASPPLPAPPPSAPSAFSPQPTTSTSPPPPPPSKGRQAERSLPPPPVPAKDVPPSPNGPLRVNTSDLPALPGGPASSALAPSTGLAGTLSPTSPHQASPTAPKVTVDTQSLQRSATSPAVPTMSTLASTSAGSDSILTPVSASAHRSNAHPPPMDPADASPRSAHPLDGRHINQIVTEDFVPDLPDDTPTVTDDNLGRSKTTLHHSDSGDSLNEGGRRNRKQGRMTFNWSRTKKMFAASAVSGAAIGPGGLPYSDGPKFKPSGPVFGVPLARAVALSRIKENYELPALVYRTIEYLDAKDAALEEGIYRLSGSSQVIKTLKQRFDADGDFNILRSNTYHDVHAIAGLLKLFLRELPDSVLTPDLHPAFVRIVELSDRRARVKELGRLVSELPLANYTLLRALTAHLIRIVRMAETNKMTLRNVGIVFSPSLGIPAGIFNLLILEFKYIFWVNDEGNPAPRPVSEVPALLGGRSGGDAGPDGPVGDADRVPGTAPPAGSNDADDDDQPLQPPHPGFAHPQRPASSSGASQHTMMDLQHTFGPHGGSAPTDNASLYSQDGQSILSPPSVDHHPLQLSAFGGYPGHQRSPSQGYGGMVVGSGGDHHHHHPSSSSSSSYAAVPVVRDQYGRTNRNSVLYAGTAPPAIMQMERDFLDNFPDLGPDHIDGGDSFDLPGFPRSK</sequence>
<feature type="compositionally biased region" description="Polar residues" evidence="2">
    <location>
        <begin position="201"/>
        <end position="210"/>
    </location>
</feature>
<dbReference type="GO" id="GO:0035091">
    <property type="term" value="F:phosphatidylinositol binding"/>
    <property type="evidence" value="ECO:0007669"/>
    <property type="project" value="InterPro"/>
</dbReference>
<feature type="compositionally biased region" description="Polar residues" evidence="2">
    <location>
        <begin position="527"/>
        <end position="539"/>
    </location>
</feature>
<feature type="compositionally biased region" description="Low complexity" evidence="2">
    <location>
        <begin position="1417"/>
        <end position="1428"/>
    </location>
</feature>
<feature type="compositionally biased region" description="Low complexity" evidence="2">
    <location>
        <begin position="549"/>
        <end position="583"/>
    </location>
</feature>
<dbReference type="InterPro" id="IPR036871">
    <property type="entry name" value="PX_dom_sf"/>
</dbReference>
<evidence type="ECO:0000256" key="1">
    <source>
        <dbReference type="ARBA" id="ARBA00022468"/>
    </source>
</evidence>
<feature type="compositionally biased region" description="Pro residues" evidence="2">
    <location>
        <begin position="1405"/>
        <end position="1416"/>
    </location>
</feature>
<dbReference type="GO" id="GO:0005096">
    <property type="term" value="F:GTPase activator activity"/>
    <property type="evidence" value="ECO:0007669"/>
    <property type="project" value="UniProtKB-KW"/>
</dbReference>
<feature type="compositionally biased region" description="Low complexity" evidence="2">
    <location>
        <begin position="1316"/>
        <end position="1331"/>
    </location>
</feature>
<feature type="compositionally biased region" description="Pro residues" evidence="2">
    <location>
        <begin position="1271"/>
        <end position="1291"/>
    </location>
</feature>
<feature type="compositionally biased region" description="Low complexity" evidence="2">
    <location>
        <begin position="295"/>
        <end position="306"/>
    </location>
</feature>
<dbReference type="Gene3D" id="1.10.555.10">
    <property type="entry name" value="Rho GTPase activation protein"/>
    <property type="match status" value="1"/>
</dbReference>
<dbReference type="Gene3D" id="3.30.1520.10">
    <property type="entry name" value="Phox-like domain"/>
    <property type="match status" value="1"/>
</dbReference>
<feature type="compositionally biased region" description="Polar residues" evidence="2">
    <location>
        <begin position="1509"/>
        <end position="1549"/>
    </location>
</feature>
<feature type="compositionally biased region" description="Polar residues" evidence="2">
    <location>
        <begin position="1924"/>
        <end position="1934"/>
    </location>
</feature>
<feature type="region of interest" description="Disordered" evidence="2">
    <location>
        <begin position="2058"/>
        <end position="2080"/>
    </location>
</feature>
<dbReference type="CDD" id="cd06093">
    <property type="entry name" value="PX_domain"/>
    <property type="match status" value="1"/>
</dbReference>
<keyword evidence="1" id="KW-0343">GTPase activation</keyword>
<feature type="compositionally biased region" description="Polar residues" evidence="2">
    <location>
        <begin position="1358"/>
        <end position="1369"/>
    </location>
</feature>
<dbReference type="InterPro" id="IPR001849">
    <property type="entry name" value="PH_domain"/>
</dbReference>
<evidence type="ECO:0000259" key="3">
    <source>
        <dbReference type="PROSITE" id="PS50003"/>
    </source>
</evidence>
<comment type="caution">
    <text evidence="5">The sequence shown here is derived from an EMBL/GenBank/DDBJ whole genome shotgun (WGS) entry which is preliminary data.</text>
</comment>
<dbReference type="EMBL" id="JANBPT010000549">
    <property type="protein sequence ID" value="KAJ1917248.1"/>
    <property type="molecule type" value="Genomic_DNA"/>
</dbReference>
<dbReference type="PROSITE" id="PS50238">
    <property type="entry name" value="RHOGAP"/>
    <property type="match status" value="1"/>
</dbReference>
<feature type="compositionally biased region" description="Basic and acidic residues" evidence="2">
    <location>
        <begin position="932"/>
        <end position="941"/>
    </location>
</feature>
<feature type="compositionally biased region" description="Polar residues" evidence="2">
    <location>
        <begin position="458"/>
        <end position="475"/>
    </location>
</feature>
<feature type="compositionally biased region" description="Polar residues" evidence="2">
    <location>
        <begin position="676"/>
        <end position="686"/>
    </location>
</feature>
<feature type="domain" description="Rho-GAP" evidence="4">
    <location>
        <begin position="1677"/>
        <end position="1861"/>
    </location>
</feature>
<feature type="compositionally biased region" description="Pro residues" evidence="2">
    <location>
        <begin position="806"/>
        <end position="818"/>
    </location>
</feature>
<name>A0A9W8DTJ6_9FUNG</name>
<feature type="compositionally biased region" description="Gly residues" evidence="2">
    <location>
        <begin position="1993"/>
        <end position="2002"/>
    </location>
</feature>
<dbReference type="SUPFAM" id="SSF50729">
    <property type="entry name" value="PH domain-like"/>
    <property type="match status" value="1"/>
</dbReference>
<dbReference type="PROSITE" id="PS50003">
    <property type="entry name" value="PH_DOMAIN"/>
    <property type="match status" value="1"/>
</dbReference>
<dbReference type="PANTHER" id="PTHR23176">
    <property type="entry name" value="RHO/RAC/CDC GTPASE-ACTIVATING PROTEIN"/>
    <property type="match status" value="1"/>
</dbReference>
<dbReference type="GO" id="GO:0005737">
    <property type="term" value="C:cytoplasm"/>
    <property type="evidence" value="ECO:0007669"/>
    <property type="project" value="TreeGrafter"/>
</dbReference>
<dbReference type="InterPro" id="IPR008936">
    <property type="entry name" value="Rho_GTPase_activation_prot"/>
</dbReference>
<dbReference type="Gene3D" id="2.30.29.30">
    <property type="entry name" value="Pleckstrin-homology domain (PH domain)/Phosphotyrosine-binding domain (PTB)"/>
    <property type="match status" value="1"/>
</dbReference>
<organism evidence="5 6">
    <name type="scientific">Tieghemiomyces parasiticus</name>
    <dbReference type="NCBI Taxonomy" id="78921"/>
    <lineage>
        <taxon>Eukaryota</taxon>
        <taxon>Fungi</taxon>
        <taxon>Fungi incertae sedis</taxon>
        <taxon>Zoopagomycota</taxon>
        <taxon>Kickxellomycotina</taxon>
        <taxon>Dimargaritomycetes</taxon>
        <taxon>Dimargaritales</taxon>
        <taxon>Dimargaritaceae</taxon>
        <taxon>Tieghemiomyces</taxon>
    </lineage>
</organism>
<dbReference type="GO" id="GO:0007165">
    <property type="term" value="P:signal transduction"/>
    <property type="evidence" value="ECO:0007669"/>
    <property type="project" value="InterPro"/>
</dbReference>
<dbReference type="SUPFAM" id="SSF48350">
    <property type="entry name" value="GTPase activation domain, GAP"/>
    <property type="match status" value="1"/>
</dbReference>
<dbReference type="OrthoDB" id="185175at2759"/>
<dbReference type="SMART" id="SM00324">
    <property type="entry name" value="RhoGAP"/>
    <property type="match status" value="1"/>
</dbReference>
<dbReference type="PANTHER" id="PTHR23176:SF129">
    <property type="entry name" value="RHO GTPASE ACTIVATING PROTEIN AT 16F, ISOFORM E-RELATED"/>
    <property type="match status" value="1"/>
</dbReference>
<dbReference type="Pfam" id="PF00620">
    <property type="entry name" value="RhoGAP"/>
    <property type="match status" value="1"/>
</dbReference>
<feature type="compositionally biased region" description="Pro residues" evidence="2">
    <location>
        <begin position="1445"/>
        <end position="1460"/>
    </location>
</feature>
<feature type="compositionally biased region" description="Basic residues" evidence="2">
    <location>
        <begin position="45"/>
        <end position="55"/>
    </location>
</feature>
<proteinExistence type="predicted"/>
<feature type="compositionally biased region" description="Acidic residues" evidence="2">
    <location>
        <begin position="358"/>
        <end position="372"/>
    </location>
</feature>
<feature type="compositionally biased region" description="Low complexity" evidence="2">
    <location>
        <begin position="487"/>
        <end position="506"/>
    </location>
</feature>
<feature type="compositionally biased region" description="Polar residues" evidence="2">
    <location>
        <begin position="1492"/>
        <end position="1502"/>
    </location>
</feature>
<protein>
    <submittedName>
        <fullName evidence="5">Rho GTPase activating protein</fullName>
    </submittedName>
</protein>
<feature type="domain" description="PH" evidence="3">
    <location>
        <begin position="1140"/>
        <end position="1248"/>
    </location>
</feature>
<feature type="compositionally biased region" description="Polar residues" evidence="2">
    <location>
        <begin position="279"/>
        <end position="293"/>
    </location>
</feature>
<feature type="region of interest" description="Disordered" evidence="2">
    <location>
        <begin position="43"/>
        <end position="610"/>
    </location>
</feature>
<accession>A0A9W8DTJ6</accession>
<feature type="region of interest" description="Disordered" evidence="2">
    <location>
        <begin position="636"/>
        <end position="696"/>
    </location>
</feature>
<dbReference type="Pfam" id="PF00169">
    <property type="entry name" value="PH"/>
    <property type="match status" value="1"/>
</dbReference>
<feature type="region of interest" description="Disordered" evidence="2">
    <location>
        <begin position="741"/>
        <end position="941"/>
    </location>
</feature>
<reference evidence="5" key="1">
    <citation type="submission" date="2022-07" db="EMBL/GenBank/DDBJ databases">
        <title>Phylogenomic reconstructions and comparative analyses of Kickxellomycotina fungi.</title>
        <authorList>
            <person name="Reynolds N.K."/>
            <person name="Stajich J.E."/>
            <person name="Barry K."/>
            <person name="Grigoriev I.V."/>
            <person name="Crous P."/>
            <person name="Smith M.E."/>
        </authorList>
    </citation>
    <scope>NUCLEOTIDE SEQUENCE</scope>
    <source>
        <strain evidence="5">RSA 861</strain>
    </source>
</reference>
<keyword evidence="6" id="KW-1185">Reference proteome</keyword>
<feature type="compositionally biased region" description="Polar residues" evidence="2">
    <location>
        <begin position="888"/>
        <end position="901"/>
    </location>
</feature>
<evidence type="ECO:0000313" key="6">
    <source>
        <dbReference type="Proteomes" id="UP001150569"/>
    </source>
</evidence>
<feature type="compositionally biased region" description="Polar residues" evidence="2">
    <location>
        <begin position="1950"/>
        <end position="1966"/>
    </location>
</feature>
<dbReference type="InterPro" id="IPR050729">
    <property type="entry name" value="Rho-GAP"/>
</dbReference>
<feature type="compositionally biased region" description="Basic and acidic residues" evidence="2">
    <location>
        <begin position="741"/>
        <end position="751"/>
    </location>
</feature>
<gene>
    <name evidence="5" type="primary">BEM3_2</name>
    <name evidence="5" type="ORF">IWQ60_007835</name>
</gene>
<evidence type="ECO:0000259" key="4">
    <source>
        <dbReference type="PROSITE" id="PS50238"/>
    </source>
</evidence>
<evidence type="ECO:0000256" key="2">
    <source>
        <dbReference type="SAM" id="MobiDB-lite"/>
    </source>
</evidence>
<dbReference type="SUPFAM" id="SSF64268">
    <property type="entry name" value="PX domain"/>
    <property type="match status" value="1"/>
</dbReference>
<feature type="region of interest" description="Disordered" evidence="2">
    <location>
        <begin position="1255"/>
        <end position="1294"/>
    </location>
</feature>
<feature type="region of interest" description="Disordered" evidence="2">
    <location>
        <begin position="1313"/>
        <end position="1627"/>
    </location>
</feature>
<evidence type="ECO:0000313" key="5">
    <source>
        <dbReference type="EMBL" id="KAJ1917248.1"/>
    </source>
</evidence>
<feature type="region of interest" description="Disordered" evidence="2">
    <location>
        <begin position="1865"/>
        <end position="2019"/>
    </location>
</feature>
<dbReference type="SMART" id="SM00233">
    <property type="entry name" value="PH"/>
    <property type="match status" value="1"/>
</dbReference>
<dbReference type="InterPro" id="IPR011993">
    <property type="entry name" value="PH-like_dom_sf"/>
</dbReference>
<dbReference type="Proteomes" id="UP001150569">
    <property type="component" value="Unassembled WGS sequence"/>
</dbReference>
<feature type="compositionally biased region" description="Polar residues" evidence="2">
    <location>
        <begin position="770"/>
        <end position="786"/>
    </location>
</feature>